<dbReference type="InterPro" id="IPR046331">
    <property type="entry name" value="GPAM1-like"/>
</dbReference>
<dbReference type="PANTHER" id="PTHR46370">
    <property type="entry name" value="GPALPP MOTIFS-CONTAINING PROTEIN 1"/>
    <property type="match status" value="1"/>
</dbReference>
<feature type="compositionally biased region" description="Basic and acidic residues" evidence="1">
    <location>
        <begin position="90"/>
        <end position="101"/>
    </location>
</feature>
<dbReference type="EMBL" id="JBEFKJ010000017">
    <property type="protein sequence ID" value="KAL2041529.1"/>
    <property type="molecule type" value="Genomic_DNA"/>
</dbReference>
<evidence type="ECO:0000313" key="4">
    <source>
        <dbReference type="Proteomes" id="UP001590950"/>
    </source>
</evidence>
<feature type="compositionally biased region" description="Basic and acidic residues" evidence="1">
    <location>
        <begin position="189"/>
        <end position="247"/>
    </location>
</feature>
<dbReference type="PANTHER" id="PTHR46370:SF1">
    <property type="entry name" value="GPALPP MOTIFS-CONTAINING PROTEIN 1"/>
    <property type="match status" value="1"/>
</dbReference>
<dbReference type="Proteomes" id="UP001590950">
    <property type="component" value="Unassembled WGS sequence"/>
</dbReference>
<sequence>MPTVGPILPPHLEAKRKREDEAHDSTSTPPKRRRSSSSSSNDTKPKRTIGPTAPPTDLSQLPPTAPSPEAEGSSSDDDFGPSLPPAPGSTKHDEERRRQQNLDEDLVAKQAAKKPQREEWMLVPPRQGDWTSKVDPTKIKARKFNTGKGAKAPGQGISETSLWSETPEQKRQRLEDEVMGVKKPAQLGSEEKRDTRQAEEAREMQRRINEYIEKSRGGSLYSEHKKVGPKEKEDDPSARAFDREKDMGLAQRIGHAQKKELLTKAKDFGSRFSSGSYL</sequence>
<protein>
    <recommendedName>
        <fullName evidence="2">DUF3752 domain-containing protein</fullName>
    </recommendedName>
</protein>
<gene>
    <name evidence="3" type="ORF">N7G274_005911</name>
</gene>
<feature type="compositionally biased region" description="Basic and acidic residues" evidence="1">
    <location>
        <begin position="257"/>
        <end position="269"/>
    </location>
</feature>
<feature type="domain" description="DUF3752" evidence="2">
    <location>
        <begin position="124"/>
        <end position="273"/>
    </location>
</feature>
<feature type="compositionally biased region" description="Basic and acidic residues" evidence="1">
    <location>
        <begin position="12"/>
        <end position="24"/>
    </location>
</feature>
<accession>A0ABR4A7P8</accession>
<feature type="compositionally biased region" description="Polar residues" evidence="1">
    <location>
        <begin position="157"/>
        <end position="166"/>
    </location>
</feature>
<reference evidence="3 4" key="1">
    <citation type="submission" date="2024-09" db="EMBL/GenBank/DDBJ databases">
        <title>Rethinking Asexuality: The Enigmatic Case of Functional Sexual Genes in Lepraria (Stereocaulaceae).</title>
        <authorList>
            <person name="Doellman M."/>
            <person name="Sun Y."/>
            <person name="Barcenas-Pena A."/>
            <person name="Lumbsch H.T."/>
            <person name="Grewe F."/>
        </authorList>
    </citation>
    <scope>NUCLEOTIDE SEQUENCE [LARGE SCALE GENOMIC DNA]</scope>
    <source>
        <strain evidence="3 4">Mercado 3170</strain>
    </source>
</reference>
<keyword evidence="4" id="KW-1185">Reference proteome</keyword>
<dbReference type="InterPro" id="IPR022226">
    <property type="entry name" value="DUF3752"/>
</dbReference>
<name>A0ABR4A7P8_9LECA</name>
<feature type="compositionally biased region" description="Basic and acidic residues" evidence="1">
    <location>
        <begin position="167"/>
        <end position="180"/>
    </location>
</feature>
<evidence type="ECO:0000259" key="2">
    <source>
        <dbReference type="Pfam" id="PF12572"/>
    </source>
</evidence>
<organism evidence="3 4">
    <name type="scientific">Stereocaulon virgatum</name>
    <dbReference type="NCBI Taxonomy" id="373712"/>
    <lineage>
        <taxon>Eukaryota</taxon>
        <taxon>Fungi</taxon>
        <taxon>Dikarya</taxon>
        <taxon>Ascomycota</taxon>
        <taxon>Pezizomycotina</taxon>
        <taxon>Lecanoromycetes</taxon>
        <taxon>OSLEUM clade</taxon>
        <taxon>Lecanoromycetidae</taxon>
        <taxon>Lecanorales</taxon>
        <taxon>Lecanorineae</taxon>
        <taxon>Stereocaulaceae</taxon>
        <taxon>Stereocaulon</taxon>
    </lineage>
</organism>
<evidence type="ECO:0000256" key="1">
    <source>
        <dbReference type="SAM" id="MobiDB-lite"/>
    </source>
</evidence>
<dbReference type="Pfam" id="PF12572">
    <property type="entry name" value="DUF3752"/>
    <property type="match status" value="1"/>
</dbReference>
<evidence type="ECO:0000313" key="3">
    <source>
        <dbReference type="EMBL" id="KAL2041529.1"/>
    </source>
</evidence>
<comment type="caution">
    <text evidence="3">The sequence shown here is derived from an EMBL/GenBank/DDBJ whole genome shotgun (WGS) entry which is preliminary data.</text>
</comment>
<feature type="region of interest" description="Disordered" evidence="1">
    <location>
        <begin position="1"/>
        <end position="278"/>
    </location>
</feature>
<proteinExistence type="predicted"/>